<dbReference type="Gene3D" id="2.40.420.20">
    <property type="match status" value="1"/>
</dbReference>
<dbReference type="Gene3D" id="2.40.30.170">
    <property type="match status" value="1"/>
</dbReference>
<reference evidence="5" key="1">
    <citation type="journal article" date="2019" name="Int. J. Syst. Evol. Microbiol.">
        <title>The Global Catalogue of Microorganisms (GCM) 10K type strain sequencing project: providing services to taxonomists for standard genome sequencing and annotation.</title>
        <authorList>
            <consortium name="The Broad Institute Genomics Platform"/>
            <consortium name="The Broad Institute Genome Sequencing Center for Infectious Disease"/>
            <person name="Wu L."/>
            <person name="Ma J."/>
        </authorList>
    </citation>
    <scope>NUCLEOTIDE SEQUENCE [LARGE SCALE GENOMIC DNA]</scope>
    <source>
        <strain evidence="5">JCM 17064</strain>
    </source>
</reference>
<evidence type="ECO:0000259" key="3">
    <source>
        <dbReference type="Pfam" id="PF25975"/>
    </source>
</evidence>
<dbReference type="SUPFAM" id="SSF111369">
    <property type="entry name" value="HlyD-like secretion proteins"/>
    <property type="match status" value="1"/>
</dbReference>
<accession>A0ABP7TDS0</accession>
<evidence type="ECO:0000313" key="5">
    <source>
        <dbReference type="Proteomes" id="UP001500968"/>
    </source>
</evidence>
<comment type="similarity">
    <text evidence="1">Belongs to the membrane fusion protein (MFP) (TC 8.A.1) family.</text>
</comment>
<proteinExistence type="inferred from homology"/>
<evidence type="ECO:0000313" key="4">
    <source>
        <dbReference type="EMBL" id="GAA4024406.1"/>
    </source>
</evidence>
<evidence type="ECO:0000256" key="2">
    <source>
        <dbReference type="ARBA" id="ARBA00022448"/>
    </source>
</evidence>
<feature type="domain" description="CzcB-like C-terminal circularly permuted SH3-like" evidence="3">
    <location>
        <begin position="318"/>
        <end position="377"/>
    </location>
</feature>
<gene>
    <name evidence="4" type="ORF">GCM10022386_04430</name>
</gene>
<name>A0ABP7TDS0_9FLAO</name>
<comment type="caution">
    <text evidence="4">The sequence shown here is derived from an EMBL/GenBank/DDBJ whole genome shotgun (WGS) entry which is preliminary data.</text>
</comment>
<dbReference type="PROSITE" id="PS51257">
    <property type="entry name" value="PROKAR_LIPOPROTEIN"/>
    <property type="match status" value="1"/>
</dbReference>
<dbReference type="Gene3D" id="1.10.287.470">
    <property type="entry name" value="Helix hairpin bin"/>
    <property type="match status" value="1"/>
</dbReference>
<keyword evidence="5" id="KW-1185">Reference proteome</keyword>
<keyword evidence="2" id="KW-0813">Transport</keyword>
<dbReference type="NCBIfam" id="TIGR01730">
    <property type="entry name" value="RND_mfp"/>
    <property type="match status" value="1"/>
</dbReference>
<dbReference type="Gene3D" id="2.40.50.100">
    <property type="match status" value="1"/>
</dbReference>
<organism evidence="4 5">
    <name type="scientific">Flavobacterium cheonhonense</name>
    <dbReference type="NCBI Taxonomy" id="706185"/>
    <lineage>
        <taxon>Bacteria</taxon>
        <taxon>Pseudomonadati</taxon>
        <taxon>Bacteroidota</taxon>
        <taxon>Flavobacteriia</taxon>
        <taxon>Flavobacteriales</taxon>
        <taxon>Flavobacteriaceae</taxon>
        <taxon>Flavobacterium</taxon>
    </lineage>
</organism>
<dbReference type="InterPro" id="IPR051909">
    <property type="entry name" value="MFP_Cation_Efflux"/>
</dbReference>
<dbReference type="Pfam" id="PF25975">
    <property type="entry name" value="CzcB_C"/>
    <property type="match status" value="1"/>
</dbReference>
<dbReference type="PANTHER" id="PTHR30097:SF4">
    <property type="entry name" value="SLR6042 PROTEIN"/>
    <property type="match status" value="1"/>
</dbReference>
<dbReference type="InterPro" id="IPR006143">
    <property type="entry name" value="RND_pump_MFP"/>
</dbReference>
<sequence>MELPYFKKLNMKTNIILAALAFISLSCNSNKTESETNTNNVSEKIVSLTDKQYQNAGLVIESTEERTVSATVNLNGVIDVPPQNLVSVSMPLGGYLKSTKLLPGMHVSKNEVIAVMEDQQYIQLQQEYLTTQSKLYFAEKEYERQRDLNQNKASSDKVYQMADAEYKNLRITLNALAEKLRLIHINPRTLSEKNISKSVNILSPIDGFVSKVNVNIGKYVNPADILFELINPDDIHLNLKVFEKDINGLFIGQKVMAYTNSQPDKKHECEIILISKDIATDEHSTEVHCHFSKYDKTLLPGMYMNAVVELKRHAVPTLPEDALVTFEGKEYVFVKVNERQFEMTAVKTGNSENGFTEIINPEVLKDKKIAVKGAYTLLMQLKNKSEE</sequence>
<dbReference type="EMBL" id="BAABCR010000004">
    <property type="protein sequence ID" value="GAA4024406.1"/>
    <property type="molecule type" value="Genomic_DNA"/>
</dbReference>
<protein>
    <submittedName>
        <fullName evidence="4">Efflux RND transporter periplasmic adaptor subunit</fullName>
    </submittedName>
</protein>
<dbReference type="PANTHER" id="PTHR30097">
    <property type="entry name" value="CATION EFFLUX SYSTEM PROTEIN CUSB"/>
    <property type="match status" value="1"/>
</dbReference>
<dbReference type="InterPro" id="IPR058649">
    <property type="entry name" value="CzcB_C"/>
</dbReference>
<dbReference type="Proteomes" id="UP001500968">
    <property type="component" value="Unassembled WGS sequence"/>
</dbReference>
<evidence type="ECO:0000256" key="1">
    <source>
        <dbReference type="ARBA" id="ARBA00009477"/>
    </source>
</evidence>